<keyword evidence="1" id="KW-0812">Transmembrane</keyword>
<keyword evidence="1" id="KW-1133">Transmembrane helix</keyword>
<feature type="transmembrane region" description="Helical" evidence="1">
    <location>
        <begin position="12"/>
        <end position="34"/>
    </location>
</feature>
<name>A0ABW0L708_9BURK</name>
<dbReference type="NCBIfam" id="TIGR02532">
    <property type="entry name" value="IV_pilin_GFxxxE"/>
    <property type="match status" value="1"/>
</dbReference>
<accession>A0ABW0L708</accession>
<dbReference type="PROSITE" id="PS00409">
    <property type="entry name" value="PROKAR_NTER_METHYL"/>
    <property type="match status" value="1"/>
</dbReference>
<dbReference type="InterPro" id="IPR012902">
    <property type="entry name" value="N_methyl_site"/>
</dbReference>
<evidence type="ECO:0000313" key="3">
    <source>
        <dbReference type="Proteomes" id="UP001596050"/>
    </source>
</evidence>
<evidence type="ECO:0000313" key="2">
    <source>
        <dbReference type="EMBL" id="MFC5460612.1"/>
    </source>
</evidence>
<comment type="caution">
    <text evidence="2">The sequence shown here is derived from an EMBL/GenBank/DDBJ whole genome shotgun (WGS) entry which is preliminary data.</text>
</comment>
<keyword evidence="3" id="KW-1185">Reference proteome</keyword>
<dbReference type="RefSeq" id="WP_379783634.1">
    <property type="nucleotide sequence ID" value="NZ_JBHSMU010000013.1"/>
</dbReference>
<dbReference type="Proteomes" id="UP001596050">
    <property type="component" value="Unassembled WGS sequence"/>
</dbReference>
<evidence type="ECO:0000256" key="1">
    <source>
        <dbReference type="SAM" id="Phobius"/>
    </source>
</evidence>
<gene>
    <name evidence="2" type="ORF">ACFPN5_12435</name>
</gene>
<keyword evidence="1" id="KW-0472">Membrane</keyword>
<protein>
    <submittedName>
        <fullName evidence="2">Prepilin-type N-terminal cleavage/methylation domain-containing protein</fullName>
    </submittedName>
</protein>
<dbReference type="EMBL" id="JBHSMU010000013">
    <property type="protein sequence ID" value="MFC5460612.1"/>
    <property type="molecule type" value="Genomic_DNA"/>
</dbReference>
<proteinExistence type="predicted"/>
<organism evidence="2 3">
    <name type="scientific">Massilia niabensis</name>
    <dbReference type="NCBI Taxonomy" id="544910"/>
    <lineage>
        <taxon>Bacteria</taxon>
        <taxon>Pseudomonadati</taxon>
        <taxon>Pseudomonadota</taxon>
        <taxon>Betaproteobacteria</taxon>
        <taxon>Burkholderiales</taxon>
        <taxon>Oxalobacteraceae</taxon>
        <taxon>Telluria group</taxon>
        <taxon>Massilia</taxon>
    </lineage>
</organism>
<reference evidence="3" key="1">
    <citation type="journal article" date="2019" name="Int. J. Syst. Evol. Microbiol.">
        <title>The Global Catalogue of Microorganisms (GCM) 10K type strain sequencing project: providing services to taxonomists for standard genome sequencing and annotation.</title>
        <authorList>
            <consortium name="The Broad Institute Genomics Platform"/>
            <consortium name="The Broad Institute Genome Sequencing Center for Infectious Disease"/>
            <person name="Wu L."/>
            <person name="Ma J."/>
        </authorList>
    </citation>
    <scope>NUCLEOTIDE SEQUENCE [LARGE SCALE GENOMIC DNA]</scope>
    <source>
        <strain evidence="3">KACC 12649</strain>
    </source>
</reference>
<sequence>MRLTRQCLVRQRGFTLLELAVSAGVLALLGGVLLEKLVSYAGESEHVAAKQLVGSLRTALAVRSARAISTSGKGGLLALSHENPMVWLTEPPQNYLGEYYAPNEADLPGGNWYFDRAKSMLVYLPSAKKSFSYETSTLLRFKVELLPRAKQIDSVAWNAVTEGLELSQVIDQSVATSNQVPIRH</sequence>
<dbReference type="Pfam" id="PF07963">
    <property type="entry name" value="N_methyl"/>
    <property type="match status" value="1"/>
</dbReference>